<keyword evidence="2" id="KW-0560">Oxidoreductase</keyword>
<dbReference type="InterPro" id="IPR006115">
    <property type="entry name" value="6PGDH_NADP-bd"/>
</dbReference>
<dbReference type="InterPro" id="IPR013328">
    <property type="entry name" value="6PGD_dom2"/>
</dbReference>
<evidence type="ECO:0000259" key="3">
    <source>
        <dbReference type="Pfam" id="PF03446"/>
    </source>
</evidence>
<evidence type="ECO:0000259" key="4">
    <source>
        <dbReference type="Pfam" id="PF21761"/>
    </source>
</evidence>
<dbReference type="Gene3D" id="1.10.1040.10">
    <property type="entry name" value="N-(1-d-carboxylethyl)-l-norvaline Dehydrogenase, domain 2"/>
    <property type="match status" value="1"/>
</dbReference>
<dbReference type="PANTHER" id="PTHR43580:SF2">
    <property type="entry name" value="CYTOKINE-LIKE NUCLEAR FACTOR N-PAC"/>
    <property type="match status" value="1"/>
</dbReference>
<dbReference type="Proteomes" id="UP000468928">
    <property type="component" value="Unassembled WGS sequence"/>
</dbReference>
<feature type="domain" description="NADPH-dependent reductive aminase-like C-terminal" evidence="4">
    <location>
        <begin position="170"/>
        <end position="296"/>
    </location>
</feature>
<organism evidence="5 6">
    <name type="scientific">Nocardia cyriacigeorgica</name>
    <dbReference type="NCBI Taxonomy" id="135487"/>
    <lineage>
        <taxon>Bacteria</taxon>
        <taxon>Bacillati</taxon>
        <taxon>Actinomycetota</taxon>
        <taxon>Actinomycetes</taxon>
        <taxon>Mycobacteriales</taxon>
        <taxon>Nocardiaceae</taxon>
        <taxon>Nocardia</taxon>
    </lineage>
</organism>
<dbReference type="RefSeq" id="WP_163828811.1">
    <property type="nucleotide sequence ID" value="NZ_JAAGUZ010000023.1"/>
</dbReference>
<sequence>MATQHSNDTQPVTLVGLGPMGLALAHTLIRKGHPLTVWNRSPDKADELVARGARRAATVAEAIDASPLTIVCLADYPAMYKVFTPAVAALAGRTLINLNSGTPSEAKAAAAWSGEHDIDYLDGAIMVPPPMVGEPGAVFLYSGATEVFDRHRSTLTSLGDPRHLGDAVELAVLYNTALLHMMYATMNGWLQATAMVGSAHVSAQQFADLALDWFMPTVLDPASLAARAPDLDARRYPGTLGTMVMNLNGLEHITRTSEEQSVDTEMPRAMQRIAERAIAEGHGADNYLSTFEVFRKATPLP</sequence>
<protein>
    <submittedName>
        <fullName evidence="5">NAD(P)-dependent oxidoreductase</fullName>
    </submittedName>
</protein>
<dbReference type="AlphaFoldDB" id="A0A6P1D345"/>
<dbReference type="EMBL" id="JAAGUZ010000023">
    <property type="protein sequence ID" value="NEW44887.1"/>
    <property type="molecule type" value="Genomic_DNA"/>
</dbReference>
<dbReference type="InterPro" id="IPR015815">
    <property type="entry name" value="HIBADH-related"/>
</dbReference>
<dbReference type="Gene3D" id="3.40.50.720">
    <property type="entry name" value="NAD(P)-binding Rossmann-like Domain"/>
    <property type="match status" value="1"/>
</dbReference>
<evidence type="ECO:0000313" key="5">
    <source>
        <dbReference type="EMBL" id="NEW44887.1"/>
    </source>
</evidence>
<dbReference type="PANTHER" id="PTHR43580">
    <property type="entry name" value="OXIDOREDUCTASE GLYR1-RELATED"/>
    <property type="match status" value="1"/>
</dbReference>
<accession>A0A6P1D345</accession>
<gene>
    <name evidence="5" type="ORF">GV789_10530</name>
</gene>
<comment type="similarity">
    <text evidence="1">Belongs to the HIBADH-related family.</text>
</comment>
<name>A0A6P1D345_9NOCA</name>
<evidence type="ECO:0000256" key="2">
    <source>
        <dbReference type="ARBA" id="ARBA00023002"/>
    </source>
</evidence>
<dbReference type="GO" id="GO:0016491">
    <property type="term" value="F:oxidoreductase activity"/>
    <property type="evidence" value="ECO:0007669"/>
    <property type="project" value="UniProtKB-KW"/>
</dbReference>
<evidence type="ECO:0000256" key="1">
    <source>
        <dbReference type="ARBA" id="ARBA00009080"/>
    </source>
</evidence>
<dbReference type="Pfam" id="PF03446">
    <property type="entry name" value="NAD_binding_2"/>
    <property type="match status" value="1"/>
</dbReference>
<dbReference type="GO" id="GO:0050661">
    <property type="term" value="F:NADP binding"/>
    <property type="evidence" value="ECO:0007669"/>
    <property type="project" value="InterPro"/>
</dbReference>
<dbReference type="InterPro" id="IPR036291">
    <property type="entry name" value="NAD(P)-bd_dom_sf"/>
</dbReference>
<proteinExistence type="inferred from homology"/>
<dbReference type="InterPro" id="IPR048666">
    <property type="entry name" value="RedAm-like_C"/>
</dbReference>
<dbReference type="PIRSF" id="PIRSF000103">
    <property type="entry name" value="HIBADH"/>
    <property type="match status" value="1"/>
</dbReference>
<dbReference type="Pfam" id="PF21761">
    <property type="entry name" value="RedAm-like_C"/>
    <property type="match status" value="1"/>
</dbReference>
<reference evidence="5 6" key="1">
    <citation type="submission" date="2020-01" db="EMBL/GenBank/DDBJ databases">
        <title>Genetics and antimicrobial susceptibilities of Nocardia species isolated from the soil; a comparison with species isolated from humans.</title>
        <authorList>
            <person name="Carrasco G."/>
            <person name="Monzon S."/>
            <person name="Sansegundo M."/>
            <person name="Garcia E."/>
            <person name="Garrido N."/>
            <person name="Medina M.J."/>
            <person name="Villalon P."/>
            <person name="Ramirez-Arocha A.C."/>
            <person name="Jimenez P."/>
            <person name="Cuesta I."/>
            <person name="Valdezate S."/>
        </authorList>
    </citation>
    <scope>NUCLEOTIDE SEQUENCE [LARGE SCALE GENOMIC DNA]</scope>
    <source>
        <strain evidence="5 6">CNM20110639</strain>
    </source>
</reference>
<dbReference type="SUPFAM" id="SSF51735">
    <property type="entry name" value="NAD(P)-binding Rossmann-fold domains"/>
    <property type="match status" value="1"/>
</dbReference>
<comment type="caution">
    <text evidence="5">The sequence shown here is derived from an EMBL/GenBank/DDBJ whole genome shotgun (WGS) entry which is preliminary data.</text>
</comment>
<evidence type="ECO:0000313" key="6">
    <source>
        <dbReference type="Proteomes" id="UP000468928"/>
    </source>
</evidence>
<feature type="domain" description="6-phosphogluconate dehydrogenase NADP-binding" evidence="3">
    <location>
        <begin position="12"/>
        <end position="160"/>
    </location>
</feature>
<dbReference type="InterPro" id="IPR051265">
    <property type="entry name" value="HIBADH-related_NP60_sf"/>
</dbReference>